<evidence type="ECO:0000313" key="1">
    <source>
        <dbReference type="EMBL" id="KAK3797111.1"/>
    </source>
</evidence>
<organism evidence="1 2">
    <name type="scientific">Elysia crispata</name>
    <name type="common">lettuce slug</name>
    <dbReference type="NCBI Taxonomy" id="231223"/>
    <lineage>
        <taxon>Eukaryota</taxon>
        <taxon>Metazoa</taxon>
        <taxon>Spiralia</taxon>
        <taxon>Lophotrochozoa</taxon>
        <taxon>Mollusca</taxon>
        <taxon>Gastropoda</taxon>
        <taxon>Heterobranchia</taxon>
        <taxon>Euthyneura</taxon>
        <taxon>Panpulmonata</taxon>
        <taxon>Sacoglossa</taxon>
        <taxon>Placobranchoidea</taxon>
        <taxon>Plakobranchidae</taxon>
        <taxon>Elysia</taxon>
    </lineage>
</organism>
<reference evidence="1" key="1">
    <citation type="journal article" date="2023" name="G3 (Bethesda)">
        <title>A reference genome for the long-term kleptoplast-retaining sea slug Elysia crispata morphotype clarki.</title>
        <authorList>
            <person name="Eastman K.E."/>
            <person name="Pendleton A.L."/>
            <person name="Shaikh M.A."/>
            <person name="Suttiyut T."/>
            <person name="Ogas R."/>
            <person name="Tomko P."/>
            <person name="Gavelis G."/>
            <person name="Widhalm J.R."/>
            <person name="Wisecaver J.H."/>
        </authorList>
    </citation>
    <scope>NUCLEOTIDE SEQUENCE</scope>
    <source>
        <strain evidence="1">ECLA1</strain>
    </source>
</reference>
<dbReference type="EMBL" id="JAWDGP010000802">
    <property type="protein sequence ID" value="KAK3797111.1"/>
    <property type="molecule type" value="Genomic_DNA"/>
</dbReference>
<proteinExistence type="predicted"/>
<name>A0AAE1B1G2_9GAST</name>
<dbReference type="Proteomes" id="UP001283361">
    <property type="component" value="Unassembled WGS sequence"/>
</dbReference>
<accession>A0AAE1B1G2</accession>
<protein>
    <submittedName>
        <fullName evidence="1">Uncharacterized protein</fullName>
    </submittedName>
</protein>
<evidence type="ECO:0000313" key="2">
    <source>
        <dbReference type="Proteomes" id="UP001283361"/>
    </source>
</evidence>
<gene>
    <name evidence="1" type="ORF">RRG08_060455</name>
</gene>
<comment type="caution">
    <text evidence="1">The sequence shown here is derived from an EMBL/GenBank/DDBJ whole genome shotgun (WGS) entry which is preliminary data.</text>
</comment>
<keyword evidence="2" id="KW-1185">Reference proteome</keyword>
<dbReference type="AlphaFoldDB" id="A0AAE1B1G2"/>
<sequence length="222" mass="24844">MIQRGREATVVSSSGMDGRCSARWGGASLRFGSAECLGRFRQYRDVPAELSVLYRDYSQEDALSRKPSKVPNIEPIKVNGAFEISSCRGISNLARRVHVAQCCPTLELIRALKSYKQVIVQENRKRTLKWDYVLIPTASEVAVPLGTNTGNIIFIPRITLTTAHDTILLHESSFIFRFSPPSYRRDAFIHFSGLFIYLFPPPFPSPPDVGAPNLVQELDLSV</sequence>